<feature type="domain" description="ABM" evidence="1">
    <location>
        <begin position="3"/>
        <end position="92"/>
    </location>
</feature>
<dbReference type="PROSITE" id="PS51725">
    <property type="entry name" value="ABM"/>
    <property type="match status" value="1"/>
</dbReference>
<dbReference type="InterPro" id="IPR011008">
    <property type="entry name" value="Dimeric_a/b-barrel"/>
</dbReference>
<dbReference type="KEGG" id="dpr:Despr_2414"/>
<dbReference type="EMBL" id="CP002364">
    <property type="protein sequence ID" value="ADW18555.1"/>
    <property type="molecule type" value="Genomic_DNA"/>
</dbReference>
<dbReference type="InterPro" id="IPR007138">
    <property type="entry name" value="ABM_dom"/>
</dbReference>
<dbReference type="Proteomes" id="UP000006365">
    <property type="component" value="Chromosome"/>
</dbReference>
<gene>
    <name evidence="2" type="ordered locus">Despr_2414</name>
</gene>
<protein>
    <submittedName>
        <fullName evidence="2">Antibiotic biosynthesis monooxygenase</fullName>
    </submittedName>
</protein>
<dbReference type="SUPFAM" id="SSF54909">
    <property type="entry name" value="Dimeric alpha+beta barrel"/>
    <property type="match status" value="1"/>
</dbReference>
<organism evidence="2 3">
    <name type="scientific">Desulfobulbus propionicus (strain ATCC 33891 / DSM 2032 / VKM B-1956 / 1pr3)</name>
    <dbReference type="NCBI Taxonomy" id="577650"/>
    <lineage>
        <taxon>Bacteria</taxon>
        <taxon>Pseudomonadati</taxon>
        <taxon>Thermodesulfobacteriota</taxon>
        <taxon>Desulfobulbia</taxon>
        <taxon>Desulfobulbales</taxon>
        <taxon>Desulfobulbaceae</taxon>
        <taxon>Desulfobulbus</taxon>
    </lineage>
</organism>
<dbReference type="Gene3D" id="3.30.70.100">
    <property type="match status" value="1"/>
</dbReference>
<dbReference type="GO" id="GO:0004497">
    <property type="term" value="F:monooxygenase activity"/>
    <property type="evidence" value="ECO:0007669"/>
    <property type="project" value="UniProtKB-KW"/>
</dbReference>
<evidence type="ECO:0000313" key="3">
    <source>
        <dbReference type="Proteomes" id="UP000006365"/>
    </source>
</evidence>
<accession>A0A7U3YND0</accession>
<keyword evidence="2" id="KW-0503">Monooxygenase</keyword>
<keyword evidence="2" id="KW-0560">Oxidoreductase</keyword>
<dbReference type="AlphaFoldDB" id="A0A7U3YND0"/>
<dbReference type="Pfam" id="PF03992">
    <property type="entry name" value="ABM"/>
    <property type="match status" value="1"/>
</dbReference>
<evidence type="ECO:0000313" key="2">
    <source>
        <dbReference type="EMBL" id="ADW18555.1"/>
    </source>
</evidence>
<dbReference type="RefSeq" id="WP_015725092.1">
    <property type="nucleotide sequence ID" value="NC_014972.1"/>
</dbReference>
<name>A0A7U3YND0_DESPD</name>
<proteinExistence type="predicted"/>
<reference evidence="2 3" key="1">
    <citation type="journal article" date="2011" name="Stand. Genomic Sci.">
        <title>Complete genome sequence of Desulfobulbus propionicus type strain (1pr3).</title>
        <authorList>
            <person name="Pagani I."/>
            <person name="Lapidus A."/>
            <person name="Nolan M."/>
            <person name="Lucas S."/>
            <person name="Hammon N."/>
            <person name="Deshpande S."/>
            <person name="Cheng J.F."/>
            <person name="Chertkov O."/>
            <person name="Davenport K."/>
            <person name="Tapia R."/>
            <person name="Han C."/>
            <person name="Goodwin L."/>
            <person name="Pitluck S."/>
            <person name="Liolios K."/>
            <person name="Mavromatis K."/>
            <person name="Ivanova N."/>
            <person name="Mikhailova N."/>
            <person name="Pati A."/>
            <person name="Chen A."/>
            <person name="Palaniappan K."/>
            <person name="Land M."/>
            <person name="Hauser L."/>
            <person name="Chang Y.J."/>
            <person name="Jeffries C.D."/>
            <person name="Detter J.C."/>
            <person name="Brambilla E."/>
            <person name="Kannan K.P."/>
            <person name="Djao O.D."/>
            <person name="Rohde M."/>
            <person name="Pukall R."/>
            <person name="Spring S."/>
            <person name="Goker M."/>
            <person name="Sikorski J."/>
            <person name="Woyke T."/>
            <person name="Bristow J."/>
            <person name="Eisen J.A."/>
            <person name="Markowitz V."/>
            <person name="Hugenholtz P."/>
            <person name="Kyrpides N.C."/>
            <person name="Klenk H.P."/>
        </authorList>
    </citation>
    <scope>NUCLEOTIDE SEQUENCE [LARGE SCALE GENOMIC DNA]</scope>
    <source>
        <strain evidence="3">ATCC 33891 / DSM 2032 / 1pr3</strain>
    </source>
</reference>
<evidence type="ECO:0000259" key="1">
    <source>
        <dbReference type="PROSITE" id="PS51725"/>
    </source>
</evidence>
<keyword evidence="3" id="KW-1185">Reference proteome</keyword>
<sequence>MAVKVLIKRKVAENKVPELDKLLRKMRALTLNQPGYISGESFTRVDEPGVSMVISTWQSLDDWRQWTLSKERIDLQEQIDKLLGEPTRYEIFENA</sequence>